<organism evidence="2 3">
    <name type="scientific">Oleoguttula mirabilis</name>
    <dbReference type="NCBI Taxonomy" id="1507867"/>
    <lineage>
        <taxon>Eukaryota</taxon>
        <taxon>Fungi</taxon>
        <taxon>Dikarya</taxon>
        <taxon>Ascomycota</taxon>
        <taxon>Pezizomycotina</taxon>
        <taxon>Dothideomycetes</taxon>
        <taxon>Dothideomycetidae</taxon>
        <taxon>Mycosphaerellales</taxon>
        <taxon>Teratosphaeriaceae</taxon>
        <taxon>Oleoguttula</taxon>
    </lineage>
</organism>
<feature type="region of interest" description="Disordered" evidence="1">
    <location>
        <begin position="1"/>
        <end position="38"/>
    </location>
</feature>
<proteinExistence type="predicted"/>
<gene>
    <name evidence="2" type="ORF">LTR36_010523</name>
</gene>
<evidence type="ECO:0000313" key="3">
    <source>
        <dbReference type="Proteomes" id="UP001324427"/>
    </source>
</evidence>
<evidence type="ECO:0000256" key="1">
    <source>
        <dbReference type="SAM" id="MobiDB-lite"/>
    </source>
</evidence>
<protein>
    <submittedName>
        <fullName evidence="2">Uncharacterized protein</fullName>
    </submittedName>
</protein>
<name>A0AAV9J4R5_9PEZI</name>
<accession>A0AAV9J4R5</accession>
<dbReference type="Proteomes" id="UP001324427">
    <property type="component" value="Unassembled WGS sequence"/>
</dbReference>
<dbReference type="EMBL" id="JAVFHQ010000089">
    <property type="protein sequence ID" value="KAK4539587.1"/>
    <property type="molecule type" value="Genomic_DNA"/>
</dbReference>
<comment type="caution">
    <text evidence="2">The sequence shown here is derived from an EMBL/GenBank/DDBJ whole genome shotgun (WGS) entry which is preliminary data.</text>
</comment>
<reference evidence="2 3" key="1">
    <citation type="submission" date="2021-11" db="EMBL/GenBank/DDBJ databases">
        <title>Black yeast isolated from Biological Soil Crust.</title>
        <authorList>
            <person name="Kurbessoian T."/>
        </authorList>
    </citation>
    <scope>NUCLEOTIDE SEQUENCE [LARGE SCALE GENOMIC DNA]</scope>
    <source>
        <strain evidence="2 3">CCFEE 5522</strain>
    </source>
</reference>
<sequence>MAPRPLKRPFEESSDELEITQAQCKRPPPESSLAGNSYDYPASTTLPLYTEFAGDMHVAQSAASHTNPASNFGAQSINTTCSAMAVPSAIELNNADRADISIILSDSPDSRRYAFAVEMLVERSVSRVWPSSAAHSCVAPALTYFDLIRQELQRRGGGLEPAMIAHEALVFAWQEKVALWLGSGISSFEHLGTAIQSVVSHAESFGGLPARRNLRDALHNAVFDITLASEPPPATVQHEVSMLQDIKGADIDATVPDVFDHGDNGVGTADDIDIISPSAVGGAALHQPLETAASHGADDGPSQPSHNETYPSPYLFYRYHARQAKKKYLGEAWQNVEVKKAAKGEIETEWASLSAVTLQAWTDIHARLLGGDTWLTNGTEAAHLFHQGHACSLAVDASRRDEGYSSAHPSSSATLPDDVIDEVDEASLRIRFSSLSSPQVTPPPLFRPAKTTYKGNLPGIERTVFVRSTFEGVKPKEVGLACRDALREADMSSNRFEDARLLQEHIHIVRLQDVKAARKLAGGNITIRGYRHLIYSYPIQSPQAYIASFKCTGPQAIRQDRIHPALAEISGPHNAIHLRREKEESQGSRTWVAVFNNCPRLLRFTVPIIQYDGLHYKSVKFEPVSLTDACQLCHKGHSAWKCDLMDAVGAEDLGVDKKDPLFMQSTPKIR</sequence>
<keyword evidence="3" id="KW-1185">Reference proteome</keyword>
<evidence type="ECO:0000313" key="2">
    <source>
        <dbReference type="EMBL" id="KAK4539587.1"/>
    </source>
</evidence>
<dbReference type="AlphaFoldDB" id="A0AAV9J4R5"/>